<accession>A0A1V0EE48</accession>
<proteinExistence type="predicted"/>
<evidence type="ECO:0000313" key="1">
    <source>
        <dbReference type="EMBL" id="ARB15169.1"/>
    </source>
</evidence>
<reference evidence="2" key="1">
    <citation type="journal article" date="2017" name="Curr. Microbiol.">
        <title>Genomic Diversity of Type B3 Bacteriophages of Caulobacter crescentus.</title>
        <authorList>
            <person name="Ash K.T."/>
            <person name="Drake K.M."/>
            <person name="Gibbs W.S."/>
            <person name="Ely B."/>
        </authorList>
    </citation>
    <scope>NUCLEOTIDE SEQUENCE [LARGE SCALE GENOMIC DNA]</scope>
</reference>
<evidence type="ECO:0000313" key="2">
    <source>
        <dbReference type="Proteomes" id="UP000222485"/>
    </source>
</evidence>
<name>A0A1V0EE48_9CAUD</name>
<dbReference type="Proteomes" id="UP000222485">
    <property type="component" value="Genome"/>
</dbReference>
<organism evidence="1 2">
    <name type="scientific">Caulobacter phage Ccr32</name>
    <dbReference type="NCBI Taxonomy" id="1959738"/>
    <lineage>
        <taxon>Viruses</taxon>
        <taxon>Duplodnaviria</taxon>
        <taxon>Heunggongvirae</taxon>
        <taxon>Uroviricota</taxon>
        <taxon>Caudoviricetes</taxon>
        <taxon>Jeanschmidtviridae</taxon>
        <taxon>Shapirovirus</taxon>
        <taxon>Shapirovirus cbk</taxon>
    </lineage>
</organism>
<gene>
    <name evidence="1" type="ORF">Ccr32_gp251</name>
</gene>
<sequence length="151" mass="17055">MIQFLKDITGVTAREDALERAKAKALHANQLAQARKVGEFQVVQEDRKLFHYQLFLTPSTLDGSWFYLGSYGHICSRVNAHSFSSLEEAKVAGAAAGAQCRERIAGEMERQQQFRNIYAPPEFLAKSVNAFKSSEDLLIEVARTVSQRYQR</sequence>
<protein>
    <submittedName>
        <fullName evidence="1">Uncharacterized protein</fullName>
    </submittedName>
</protein>
<dbReference type="EMBL" id="KY555146">
    <property type="protein sequence ID" value="ARB15169.1"/>
    <property type="molecule type" value="Genomic_DNA"/>
</dbReference>